<dbReference type="EMBL" id="RQTK01000956">
    <property type="protein sequence ID" value="RUS73270.1"/>
    <property type="molecule type" value="Genomic_DNA"/>
</dbReference>
<evidence type="ECO:0000313" key="7">
    <source>
        <dbReference type="Proteomes" id="UP000271974"/>
    </source>
</evidence>
<sequence>MHYDEWTMYFHDKFSVYIWISNWRLQSEKDLAWVCLGAVALSVVQVAVKYLSLSVNRKQRHDANSLLLPPTMPINESEGRHDCFHTSALDCVSEFPEASGSHSNSRCLRDPEDPNDDRSSRGPESPSDFSSPIDPACPNDSRSPRCPESFYDSNSSRGPGSPSDSISPGGPGSPSDSISPRGPESPSDPIGPSGAIIEPEIAVAATDTGAVQSDEVVKENAEMPITAVENKVTNGESLGATSRSTFGGPTPSFCRHIVQTGLHVFQLTLNYGLMLLFMTFNLWLCLALVLGAGLGHWLIAWGDRDRRSGTYTPCRPSLRTKEASSALSLVG</sequence>
<dbReference type="InterPro" id="IPR007274">
    <property type="entry name" value="Cop_transporter"/>
</dbReference>
<evidence type="ECO:0000313" key="6">
    <source>
        <dbReference type="EMBL" id="RUS73270.1"/>
    </source>
</evidence>
<keyword evidence="4" id="KW-0813">Transport</keyword>
<feature type="region of interest" description="Disordered" evidence="5">
    <location>
        <begin position="95"/>
        <end position="194"/>
    </location>
</feature>
<dbReference type="GO" id="GO:0016020">
    <property type="term" value="C:membrane"/>
    <property type="evidence" value="ECO:0007669"/>
    <property type="project" value="UniProtKB-SubCell"/>
</dbReference>
<keyword evidence="4" id="KW-0187">Copper transport</keyword>
<keyword evidence="1 4" id="KW-0812">Transmembrane</keyword>
<evidence type="ECO:0000256" key="3">
    <source>
        <dbReference type="ARBA" id="ARBA00023136"/>
    </source>
</evidence>
<protein>
    <recommendedName>
        <fullName evidence="4">Copper transport protein</fullName>
    </recommendedName>
</protein>
<feature type="compositionally biased region" description="Basic and acidic residues" evidence="5">
    <location>
        <begin position="107"/>
        <end position="121"/>
    </location>
</feature>
<organism evidence="6 7">
    <name type="scientific">Elysia chlorotica</name>
    <name type="common">Eastern emerald elysia</name>
    <name type="synonym">Sea slug</name>
    <dbReference type="NCBI Taxonomy" id="188477"/>
    <lineage>
        <taxon>Eukaryota</taxon>
        <taxon>Metazoa</taxon>
        <taxon>Spiralia</taxon>
        <taxon>Lophotrochozoa</taxon>
        <taxon>Mollusca</taxon>
        <taxon>Gastropoda</taxon>
        <taxon>Heterobranchia</taxon>
        <taxon>Euthyneura</taxon>
        <taxon>Panpulmonata</taxon>
        <taxon>Sacoglossa</taxon>
        <taxon>Placobranchoidea</taxon>
        <taxon>Plakobranchidae</taxon>
        <taxon>Elysia</taxon>
    </lineage>
</organism>
<keyword evidence="4" id="KW-0186">Copper</keyword>
<keyword evidence="3 4" id="KW-0472">Membrane</keyword>
<proteinExistence type="inferred from homology"/>
<comment type="subcellular location">
    <subcellularLocation>
        <location evidence="4">Membrane</location>
        <topology evidence="4">Multi-pass membrane protein</topology>
    </subcellularLocation>
</comment>
<feature type="compositionally biased region" description="Low complexity" evidence="5">
    <location>
        <begin position="155"/>
        <end position="182"/>
    </location>
</feature>
<dbReference type="Proteomes" id="UP000271974">
    <property type="component" value="Unassembled WGS sequence"/>
</dbReference>
<dbReference type="PANTHER" id="PTHR12483">
    <property type="entry name" value="SOLUTE CARRIER FAMILY 31 COPPER TRANSPORTERS"/>
    <property type="match status" value="1"/>
</dbReference>
<keyword evidence="4" id="KW-0406">Ion transport</keyword>
<reference evidence="6 7" key="1">
    <citation type="submission" date="2019-01" db="EMBL/GenBank/DDBJ databases">
        <title>A draft genome assembly of the solar-powered sea slug Elysia chlorotica.</title>
        <authorList>
            <person name="Cai H."/>
            <person name="Li Q."/>
            <person name="Fang X."/>
            <person name="Li J."/>
            <person name="Curtis N.E."/>
            <person name="Altenburger A."/>
            <person name="Shibata T."/>
            <person name="Feng M."/>
            <person name="Maeda T."/>
            <person name="Schwartz J.A."/>
            <person name="Shigenobu S."/>
            <person name="Lundholm N."/>
            <person name="Nishiyama T."/>
            <person name="Yang H."/>
            <person name="Hasebe M."/>
            <person name="Li S."/>
            <person name="Pierce S.K."/>
            <person name="Wang J."/>
        </authorList>
    </citation>
    <scope>NUCLEOTIDE SEQUENCE [LARGE SCALE GENOMIC DNA]</scope>
    <source>
        <strain evidence="6">EC2010</strain>
        <tissue evidence="6">Whole organism of an adult</tissue>
    </source>
</reference>
<dbReference type="Pfam" id="PF04145">
    <property type="entry name" value="Ctr"/>
    <property type="match status" value="2"/>
</dbReference>
<keyword evidence="7" id="KW-1185">Reference proteome</keyword>
<evidence type="ECO:0000256" key="4">
    <source>
        <dbReference type="RuleBase" id="RU367022"/>
    </source>
</evidence>
<name>A0A433SVF7_ELYCH</name>
<accession>A0A433SVF7</accession>
<comment type="caution">
    <text evidence="6">The sequence shown here is derived from an EMBL/GenBank/DDBJ whole genome shotgun (WGS) entry which is preliminary data.</text>
</comment>
<comment type="similarity">
    <text evidence="4">Belongs to the copper transporter (Ctr) (TC 1.A.56) family. SLC31A subfamily.</text>
</comment>
<gene>
    <name evidence="6" type="ORF">EGW08_018965</name>
</gene>
<evidence type="ECO:0000256" key="5">
    <source>
        <dbReference type="SAM" id="MobiDB-lite"/>
    </source>
</evidence>
<evidence type="ECO:0000256" key="2">
    <source>
        <dbReference type="ARBA" id="ARBA00022989"/>
    </source>
</evidence>
<keyword evidence="2 4" id="KW-1133">Transmembrane helix</keyword>
<feature type="transmembrane region" description="Helical" evidence="4">
    <location>
        <begin position="273"/>
        <end position="299"/>
    </location>
</feature>
<dbReference type="PANTHER" id="PTHR12483:SF115">
    <property type="entry name" value="COPPER TRANSPORT PROTEIN"/>
    <property type="match status" value="1"/>
</dbReference>
<dbReference type="GO" id="GO:0005375">
    <property type="term" value="F:copper ion transmembrane transporter activity"/>
    <property type="evidence" value="ECO:0007669"/>
    <property type="project" value="UniProtKB-UniRule"/>
</dbReference>
<dbReference type="AlphaFoldDB" id="A0A433SVF7"/>
<evidence type="ECO:0000256" key="1">
    <source>
        <dbReference type="ARBA" id="ARBA00022692"/>
    </source>
</evidence>